<keyword evidence="2 4" id="KW-0418">Kinase</keyword>
<accession>A0A1I5L8T1</accession>
<dbReference type="PROSITE" id="PS00584">
    <property type="entry name" value="PFKB_KINASES_2"/>
    <property type="match status" value="1"/>
</dbReference>
<dbReference type="RefSeq" id="WP_090075220.1">
    <property type="nucleotide sequence ID" value="NZ_FOVR01000016.1"/>
</dbReference>
<reference evidence="4 5" key="1">
    <citation type="submission" date="2016-10" db="EMBL/GenBank/DDBJ databases">
        <authorList>
            <person name="de Groot N.N."/>
        </authorList>
    </citation>
    <scope>NUCLEOTIDE SEQUENCE [LARGE SCALE GENOMIC DNA]</scope>
    <source>
        <strain evidence="4 5">CGMCC 1.9157</strain>
    </source>
</reference>
<dbReference type="OrthoDB" id="9775849at2"/>
<organism evidence="4 5">
    <name type="scientific">Cohaesibacter marisflavi</name>
    <dbReference type="NCBI Taxonomy" id="655353"/>
    <lineage>
        <taxon>Bacteria</taxon>
        <taxon>Pseudomonadati</taxon>
        <taxon>Pseudomonadota</taxon>
        <taxon>Alphaproteobacteria</taxon>
        <taxon>Hyphomicrobiales</taxon>
        <taxon>Cohaesibacteraceae</taxon>
    </lineage>
</organism>
<name>A0A1I5L8T1_9HYPH</name>
<dbReference type="SUPFAM" id="SSF53613">
    <property type="entry name" value="Ribokinase-like"/>
    <property type="match status" value="1"/>
</dbReference>
<dbReference type="EMBL" id="FOVR01000016">
    <property type="protein sequence ID" value="SFO93625.1"/>
    <property type="molecule type" value="Genomic_DNA"/>
</dbReference>
<dbReference type="Gene3D" id="3.40.1190.20">
    <property type="match status" value="1"/>
</dbReference>
<dbReference type="InterPro" id="IPR002173">
    <property type="entry name" value="Carboh/pur_kinase_PfkB_CS"/>
</dbReference>
<dbReference type="PANTHER" id="PTHR10584:SF166">
    <property type="entry name" value="RIBOKINASE"/>
    <property type="match status" value="1"/>
</dbReference>
<dbReference type="PANTHER" id="PTHR10584">
    <property type="entry name" value="SUGAR KINASE"/>
    <property type="match status" value="1"/>
</dbReference>
<feature type="domain" description="Carbohydrate kinase PfkB" evidence="3">
    <location>
        <begin position="23"/>
        <end position="272"/>
    </location>
</feature>
<sequence>MTPSPNRATLLGIGDNVVDFYLDRNEFFPGGNALNVAVLAKRFGLDDAGYIGIVGNDVEGGHVLASLAAENVWFERVRQAYGENGKAIVHLDEKGDRVFLRSNKGGIQKRLGLRMEEADLDAVERYGHVHSSLFSNLDHELPNIRERAQSVSFDFSWRHELDYVKSIAPHITTAFFSGSALNDGEIDDLIDTVHKLGVSTVGVTRGSDGAFWMVDGKRYRQGIKPTRVIDTLGAGDSFIAGYISSTLMGNAVEEALDQAATFAAKTCTVFGAFGHPYKVEG</sequence>
<keyword evidence="5" id="KW-1185">Reference proteome</keyword>
<dbReference type="GO" id="GO:0005829">
    <property type="term" value="C:cytosol"/>
    <property type="evidence" value="ECO:0007669"/>
    <property type="project" value="TreeGrafter"/>
</dbReference>
<dbReference type="STRING" id="655353.SAMN04488056_11635"/>
<keyword evidence="1" id="KW-0808">Transferase</keyword>
<evidence type="ECO:0000256" key="2">
    <source>
        <dbReference type="ARBA" id="ARBA00022777"/>
    </source>
</evidence>
<evidence type="ECO:0000313" key="4">
    <source>
        <dbReference type="EMBL" id="SFO93625.1"/>
    </source>
</evidence>
<dbReference type="InterPro" id="IPR011611">
    <property type="entry name" value="PfkB_dom"/>
</dbReference>
<evidence type="ECO:0000313" key="5">
    <source>
        <dbReference type="Proteomes" id="UP000199236"/>
    </source>
</evidence>
<dbReference type="AlphaFoldDB" id="A0A1I5L8T1"/>
<dbReference type="GO" id="GO:0016301">
    <property type="term" value="F:kinase activity"/>
    <property type="evidence" value="ECO:0007669"/>
    <property type="project" value="UniProtKB-KW"/>
</dbReference>
<dbReference type="InterPro" id="IPR029056">
    <property type="entry name" value="Ribokinase-like"/>
</dbReference>
<proteinExistence type="predicted"/>
<protein>
    <submittedName>
        <fullName evidence="4">Fructoselysine 6-kinase</fullName>
    </submittedName>
</protein>
<evidence type="ECO:0000259" key="3">
    <source>
        <dbReference type="Pfam" id="PF00294"/>
    </source>
</evidence>
<gene>
    <name evidence="4" type="ORF">SAMN04488056_11635</name>
</gene>
<dbReference type="Pfam" id="PF00294">
    <property type="entry name" value="PfkB"/>
    <property type="match status" value="1"/>
</dbReference>
<dbReference type="Proteomes" id="UP000199236">
    <property type="component" value="Unassembled WGS sequence"/>
</dbReference>
<evidence type="ECO:0000256" key="1">
    <source>
        <dbReference type="ARBA" id="ARBA00022679"/>
    </source>
</evidence>